<evidence type="ECO:0000259" key="11">
    <source>
        <dbReference type="PROSITE" id="PS51278"/>
    </source>
</evidence>
<evidence type="ECO:0000256" key="3">
    <source>
        <dbReference type="ARBA" id="ARBA00022598"/>
    </source>
</evidence>
<name>A0A6C0DBQ4_9ZZZZ</name>
<evidence type="ECO:0000256" key="1">
    <source>
        <dbReference type="ARBA" id="ARBA00005187"/>
    </source>
</evidence>
<dbReference type="InterPro" id="IPR017932">
    <property type="entry name" value="GATase_2_dom"/>
</dbReference>
<evidence type="ECO:0000313" key="12">
    <source>
        <dbReference type="EMBL" id="QHT13594.1"/>
    </source>
</evidence>
<dbReference type="GO" id="GO:0005829">
    <property type="term" value="C:cytosol"/>
    <property type="evidence" value="ECO:0007669"/>
    <property type="project" value="TreeGrafter"/>
</dbReference>
<dbReference type="GO" id="GO:0005524">
    <property type="term" value="F:ATP binding"/>
    <property type="evidence" value="ECO:0007669"/>
    <property type="project" value="UniProtKB-KW"/>
</dbReference>
<dbReference type="InterPro" id="IPR050795">
    <property type="entry name" value="Asn_Synthetase"/>
</dbReference>
<keyword evidence="6" id="KW-0067">ATP-binding</keyword>
<dbReference type="InterPro" id="IPR006426">
    <property type="entry name" value="Asn_synth_AEB"/>
</dbReference>
<dbReference type="Gene3D" id="3.40.50.620">
    <property type="entry name" value="HUPs"/>
    <property type="match status" value="1"/>
</dbReference>
<comment type="pathway">
    <text evidence="1">Amino-acid biosynthesis; L-asparagine biosynthesis; L-asparagine from L-aspartate (L-Gln route): step 1/1.</text>
</comment>
<dbReference type="SUPFAM" id="SSF52402">
    <property type="entry name" value="Adenine nucleotide alpha hydrolases-like"/>
    <property type="match status" value="1"/>
</dbReference>
<accession>A0A6C0DBQ4</accession>
<dbReference type="InterPro" id="IPR029055">
    <property type="entry name" value="Ntn_hydrolases_N"/>
</dbReference>
<dbReference type="GO" id="GO:0006529">
    <property type="term" value="P:asparagine biosynthetic process"/>
    <property type="evidence" value="ECO:0007669"/>
    <property type="project" value="UniProtKB-KW"/>
</dbReference>
<protein>
    <recommendedName>
        <fullName evidence="2">asparagine synthase (glutamine-hydrolyzing)</fullName>
        <ecNumber evidence="2">6.3.5.4</ecNumber>
    </recommendedName>
    <alternativeName>
        <fullName evidence="8">Glutamine-dependent asparagine synthetase</fullName>
    </alternativeName>
</protein>
<evidence type="ECO:0000256" key="5">
    <source>
        <dbReference type="ARBA" id="ARBA00022741"/>
    </source>
</evidence>
<evidence type="ECO:0000256" key="10">
    <source>
        <dbReference type="SAM" id="MobiDB-lite"/>
    </source>
</evidence>
<evidence type="ECO:0000256" key="9">
    <source>
        <dbReference type="ARBA" id="ARBA00048741"/>
    </source>
</evidence>
<evidence type="ECO:0000256" key="6">
    <source>
        <dbReference type="ARBA" id="ARBA00022840"/>
    </source>
</evidence>
<dbReference type="Pfam" id="PF13537">
    <property type="entry name" value="GATase_7"/>
    <property type="match status" value="1"/>
</dbReference>
<dbReference type="GO" id="GO:0004066">
    <property type="term" value="F:asparagine synthase (glutamine-hydrolyzing) activity"/>
    <property type="evidence" value="ECO:0007669"/>
    <property type="project" value="UniProtKB-EC"/>
</dbReference>
<dbReference type="PIRSF" id="PIRSF001589">
    <property type="entry name" value="Asn_synthetase_glu-h"/>
    <property type="match status" value="1"/>
</dbReference>
<keyword evidence="7" id="KW-0061">Asparagine biosynthesis</keyword>
<evidence type="ECO:0000256" key="7">
    <source>
        <dbReference type="ARBA" id="ARBA00022888"/>
    </source>
</evidence>
<dbReference type="CDD" id="cd01991">
    <property type="entry name" value="Asn_synthase_B_C"/>
    <property type="match status" value="1"/>
</dbReference>
<keyword evidence="4" id="KW-0028">Amino-acid biosynthesis</keyword>
<feature type="region of interest" description="Disordered" evidence="10">
    <location>
        <begin position="483"/>
        <end position="506"/>
    </location>
</feature>
<evidence type="ECO:0000256" key="8">
    <source>
        <dbReference type="ARBA" id="ARBA00030234"/>
    </source>
</evidence>
<dbReference type="EC" id="6.3.5.4" evidence="2"/>
<dbReference type="InterPro" id="IPR001962">
    <property type="entry name" value="Asn_synthase"/>
</dbReference>
<keyword evidence="5" id="KW-0547">Nucleotide-binding</keyword>
<evidence type="ECO:0000256" key="2">
    <source>
        <dbReference type="ARBA" id="ARBA00012737"/>
    </source>
</evidence>
<comment type="catalytic activity">
    <reaction evidence="9">
        <text>L-aspartate + L-glutamine + ATP + H2O = L-asparagine + L-glutamate + AMP + diphosphate + H(+)</text>
        <dbReference type="Rhea" id="RHEA:12228"/>
        <dbReference type="ChEBI" id="CHEBI:15377"/>
        <dbReference type="ChEBI" id="CHEBI:15378"/>
        <dbReference type="ChEBI" id="CHEBI:29985"/>
        <dbReference type="ChEBI" id="CHEBI:29991"/>
        <dbReference type="ChEBI" id="CHEBI:30616"/>
        <dbReference type="ChEBI" id="CHEBI:33019"/>
        <dbReference type="ChEBI" id="CHEBI:58048"/>
        <dbReference type="ChEBI" id="CHEBI:58359"/>
        <dbReference type="ChEBI" id="CHEBI:456215"/>
        <dbReference type="EC" id="6.3.5.4"/>
    </reaction>
</comment>
<dbReference type="InterPro" id="IPR014729">
    <property type="entry name" value="Rossmann-like_a/b/a_fold"/>
</dbReference>
<dbReference type="AlphaFoldDB" id="A0A6C0DBQ4"/>
<feature type="domain" description="Glutamine amidotransferase type-2" evidence="11">
    <location>
        <begin position="2"/>
        <end position="198"/>
    </location>
</feature>
<dbReference type="SUPFAM" id="SSF56235">
    <property type="entry name" value="N-terminal nucleophile aminohydrolases (Ntn hydrolases)"/>
    <property type="match status" value="1"/>
</dbReference>
<proteinExistence type="predicted"/>
<keyword evidence="3" id="KW-0436">Ligase</keyword>
<dbReference type="PROSITE" id="PS51278">
    <property type="entry name" value="GATASE_TYPE_2"/>
    <property type="match status" value="1"/>
</dbReference>
<evidence type="ECO:0000256" key="4">
    <source>
        <dbReference type="ARBA" id="ARBA00022605"/>
    </source>
</evidence>
<dbReference type="Pfam" id="PF00733">
    <property type="entry name" value="Asn_synthase"/>
    <property type="match status" value="2"/>
</dbReference>
<organism evidence="12">
    <name type="scientific">viral metagenome</name>
    <dbReference type="NCBI Taxonomy" id="1070528"/>
    <lineage>
        <taxon>unclassified sequences</taxon>
        <taxon>metagenomes</taxon>
        <taxon>organismal metagenomes</taxon>
    </lineage>
</organism>
<dbReference type="PANTHER" id="PTHR11772">
    <property type="entry name" value="ASPARAGINE SYNTHETASE"/>
    <property type="match status" value="1"/>
</dbReference>
<reference evidence="12" key="1">
    <citation type="journal article" date="2020" name="Nature">
        <title>Giant virus diversity and host interactions through global metagenomics.</title>
        <authorList>
            <person name="Schulz F."/>
            <person name="Roux S."/>
            <person name="Paez-Espino D."/>
            <person name="Jungbluth S."/>
            <person name="Walsh D.A."/>
            <person name="Denef V.J."/>
            <person name="McMahon K.D."/>
            <person name="Konstantinidis K.T."/>
            <person name="Eloe-Fadrosh E.A."/>
            <person name="Kyrpides N.C."/>
            <person name="Woyke T."/>
        </authorList>
    </citation>
    <scope>NUCLEOTIDE SEQUENCE</scope>
    <source>
        <strain evidence="12">GVMAG-M-3300023174-132</strain>
    </source>
</reference>
<sequence length="557" mass="60492">MCGICILWGKEPSVTPKLHKQCLDALTPRGPDVTHSELFEHDATGHTVAVGFTRLHIRGTAGGPEQPFRLSDGRLVLCNGEIFNSDILIPQLGLKVPEGASDCAVIPALLSSLSLSSSFSPSLADVARLLDGDFAITVVALNEGYIEVARDPYGVRPLYFASKEGEWSGIVSELKAMPPDATTVHLIQPGTTQRFWLDGRIDLPKIWHQVPWLKVPFWGSSVDGLTAGGVALRDALTEAVAKRLSTVRDIGACLSGGLDSSLVAAIAAKLLAAQGKRLHTYSVGMRGSTDLAHARIVANHIGSVHHERVLTAEECLAAIPNVVKAIETFDITTVRASVGNYMVALLVKQETPAVKVVLNGDGADEALGGYLYMRAAPSVSAFEAETDRLLTEIHRYDVARSERCMATMGLESRSPFLDRQFIAVARGLPTEALMPTATVMEKSILRTAFADSALLPTEVLWRRKEAFSDGISRSDKSWFEMAREEGEKQQKIGGQTSDQRPRVNPPQTAEAAWYRHLWSQHFPEVAAAEVAPIMWMPRFVQGATDPSARTLTSLQKT</sequence>
<dbReference type="PANTHER" id="PTHR11772:SF23">
    <property type="entry name" value="ASPARAGINE SYNTHETASE [GLUTAMINE-HYDROLYZING]"/>
    <property type="match status" value="1"/>
</dbReference>
<dbReference type="Gene3D" id="3.60.20.10">
    <property type="entry name" value="Glutamine Phosphoribosylpyrophosphate, subunit 1, domain 1"/>
    <property type="match status" value="1"/>
</dbReference>
<dbReference type="EMBL" id="MN739575">
    <property type="protein sequence ID" value="QHT13594.1"/>
    <property type="molecule type" value="Genomic_DNA"/>
</dbReference>